<dbReference type="InterPro" id="IPR057251">
    <property type="entry name" value="FP_C"/>
</dbReference>
<proteinExistence type="predicted"/>
<name>A0A8D8V008_9HEMI</name>
<dbReference type="Pfam" id="PF25298">
    <property type="entry name" value="Baculo_FP_2nd"/>
    <property type="match status" value="1"/>
</dbReference>
<sequence>MECPRCEEPINPLDELQCIVCNKVYHYSCCGHTERNFNKMSAADKQKQRCTSCKDQKKEVDSKGKDKSVPTKEKVAPPAKDLPSMERKLMEYFDSKFGLLEETIANQKNEVIQALSNQVSQLEQKLVERDHKILDLEEKVDMLENRSRISNLEIRNMPETKNEDVKFMVKKIGETIGVPNIQDCDIQVAHRVNNRNGSQGIRPVVVHLSSRYMRNIWIQKYKDFKKKEGGAFSAKKVNGSLPDAKVFLHEHITVSKKLLLNDVRAFARDKNIQFVWVKDAMILVKKSEADRQVTKISSKREFETFKTKIIANL</sequence>
<dbReference type="AlphaFoldDB" id="A0A8D8V008"/>
<organism evidence="3">
    <name type="scientific">Cacopsylla melanoneura</name>
    <dbReference type="NCBI Taxonomy" id="428564"/>
    <lineage>
        <taxon>Eukaryota</taxon>
        <taxon>Metazoa</taxon>
        <taxon>Ecdysozoa</taxon>
        <taxon>Arthropoda</taxon>
        <taxon>Hexapoda</taxon>
        <taxon>Insecta</taxon>
        <taxon>Pterygota</taxon>
        <taxon>Neoptera</taxon>
        <taxon>Paraneoptera</taxon>
        <taxon>Hemiptera</taxon>
        <taxon>Sternorrhyncha</taxon>
        <taxon>Psylloidea</taxon>
        <taxon>Psyllidae</taxon>
        <taxon>Psyllinae</taxon>
        <taxon>Cacopsylla</taxon>
    </lineage>
</organism>
<accession>A0A8D8V008</accession>
<evidence type="ECO:0000313" key="3">
    <source>
        <dbReference type="EMBL" id="CAG6714316.1"/>
    </source>
</evidence>
<evidence type="ECO:0000256" key="1">
    <source>
        <dbReference type="SAM" id="Coils"/>
    </source>
</evidence>
<dbReference type="CDD" id="cd15489">
    <property type="entry name" value="PHD_SF"/>
    <property type="match status" value="1"/>
</dbReference>
<dbReference type="EMBL" id="HBUF01351646">
    <property type="protein sequence ID" value="CAG6714314.1"/>
    <property type="molecule type" value="Transcribed_RNA"/>
</dbReference>
<feature type="coiled-coil region" evidence="1">
    <location>
        <begin position="105"/>
        <end position="153"/>
    </location>
</feature>
<dbReference type="SUPFAM" id="SSF57903">
    <property type="entry name" value="FYVE/PHD zinc finger"/>
    <property type="match status" value="1"/>
</dbReference>
<dbReference type="InterPro" id="IPR011011">
    <property type="entry name" value="Znf_FYVE_PHD"/>
</dbReference>
<reference evidence="3" key="1">
    <citation type="submission" date="2021-05" db="EMBL/GenBank/DDBJ databases">
        <authorList>
            <person name="Alioto T."/>
            <person name="Alioto T."/>
            <person name="Gomez Garrido J."/>
        </authorList>
    </citation>
    <scope>NUCLEOTIDE SEQUENCE</scope>
</reference>
<dbReference type="InterPro" id="IPR013083">
    <property type="entry name" value="Znf_RING/FYVE/PHD"/>
</dbReference>
<feature type="domain" description="FP protein C-terminal" evidence="2">
    <location>
        <begin position="253"/>
        <end position="302"/>
    </location>
</feature>
<dbReference type="Gene3D" id="3.30.40.10">
    <property type="entry name" value="Zinc/RING finger domain, C3HC4 (zinc finger)"/>
    <property type="match status" value="1"/>
</dbReference>
<evidence type="ECO:0000259" key="2">
    <source>
        <dbReference type="Pfam" id="PF25298"/>
    </source>
</evidence>
<protein>
    <recommendedName>
        <fullName evidence="2">FP protein C-terminal domain-containing protein</fullName>
    </recommendedName>
</protein>
<dbReference type="EMBL" id="HBUF01351647">
    <property type="protein sequence ID" value="CAG6714316.1"/>
    <property type="molecule type" value="Transcribed_RNA"/>
</dbReference>
<keyword evidence="1" id="KW-0175">Coiled coil</keyword>